<reference evidence="7 8" key="1">
    <citation type="journal article" date="2014" name="Mol. Biol. Evol.">
        <title>Massive expansion of Ubiquitination-related gene families within the Chlamydiae.</title>
        <authorList>
            <person name="Domman D."/>
            <person name="Collingro A."/>
            <person name="Lagkouvardos I."/>
            <person name="Gehre L."/>
            <person name="Weinmaier T."/>
            <person name="Rattei T."/>
            <person name="Subtil A."/>
            <person name="Horn M."/>
        </authorList>
    </citation>
    <scope>NUCLEOTIDE SEQUENCE [LARGE SCALE GENOMIC DNA]</scope>
    <source>
        <strain evidence="7 8">EI2</strain>
    </source>
</reference>
<dbReference type="InterPro" id="IPR058624">
    <property type="entry name" value="MdtA-like_HH"/>
</dbReference>
<name>A0A0C1JRH0_9BACT</name>
<accession>A0A0C1JRH0</accession>
<feature type="domain" description="Multidrug resistance protein MdtA-like alpha-helical hairpin" evidence="3">
    <location>
        <begin position="120"/>
        <end position="189"/>
    </location>
</feature>
<evidence type="ECO:0000256" key="1">
    <source>
        <dbReference type="ARBA" id="ARBA00004196"/>
    </source>
</evidence>
<comment type="similarity">
    <text evidence="2">Belongs to the membrane fusion protein (MFP) (TC 8.A.1) family.</text>
</comment>
<dbReference type="Gene3D" id="1.10.287.470">
    <property type="entry name" value="Helix hairpin bin"/>
    <property type="match status" value="1"/>
</dbReference>
<evidence type="ECO:0000313" key="8">
    <source>
        <dbReference type="Proteomes" id="UP000031465"/>
    </source>
</evidence>
<feature type="domain" description="Multidrug resistance protein MdtA-like C-terminal permuted SH3" evidence="6">
    <location>
        <begin position="319"/>
        <end position="379"/>
    </location>
</feature>
<dbReference type="GO" id="GO:0030313">
    <property type="term" value="C:cell envelope"/>
    <property type="evidence" value="ECO:0007669"/>
    <property type="project" value="UniProtKB-SubCell"/>
</dbReference>
<evidence type="ECO:0000259" key="6">
    <source>
        <dbReference type="Pfam" id="PF25967"/>
    </source>
</evidence>
<dbReference type="GO" id="GO:0005886">
    <property type="term" value="C:plasma membrane"/>
    <property type="evidence" value="ECO:0007669"/>
    <property type="project" value="TreeGrafter"/>
</dbReference>
<dbReference type="Pfam" id="PF25944">
    <property type="entry name" value="Beta-barrel_RND"/>
    <property type="match status" value="1"/>
</dbReference>
<dbReference type="GO" id="GO:0022857">
    <property type="term" value="F:transmembrane transporter activity"/>
    <property type="evidence" value="ECO:0007669"/>
    <property type="project" value="InterPro"/>
</dbReference>
<evidence type="ECO:0000259" key="3">
    <source>
        <dbReference type="Pfam" id="PF25876"/>
    </source>
</evidence>
<evidence type="ECO:0000256" key="2">
    <source>
        <dbReference type="ARBA" id="ARBA00009477"/>
    </source>
</evidence>
<comment type="caution">
    <text evidence="7">The sequence shown here is derived from an EMBL/GenBank/DDBJ whole genome shotgun (WGS) entry which is preliminary data.</text>
</comment>
<dbReference type="NCBIfam" id="TIGR01730">
    <property type="entry name" value="RND_mfp"/>
    <property type="match status" value="1"/>
</dbReference>
<dbReference type="Pfam" id="PF25967">
    <property type="entry name" value="RND-MFP_C"/>
    <property type="match status" value="1"/>
</dbReference>
<dbReference type="InterPro" id="IPR058627">
    <property type="entry name" value="MdtA-like_C"/>
</dbReference>
<dbReference type="FunFam" id="2.40.420.20:FF:000001">
    <property type="entry name" value="Efflux RND transporter periplasmic adaptor subunit"/>
    <property type="match status" value="1"/>
</dbReference>
<dbReference type="PATRIC" id="fig|362787.3.peg.623"/>
<sequence>MPLKVFDPKEKSLREILMPKKNCFFDYFCFFLASLFLSSCEKEKTMNFQAPPTEVSIQIVEPKTVPAVFEFVGIAQSSHVVEIRARIEGYLDKIAYTEGSFVQKGNLLFQIDPRPFEAALEKATAQLAREEAVLWDAKRAVDRYKPLYEKKAASLRDLDNAIARQLSSEADVQAAKAQLKEADINLGYTTIYAPVSGQVGQANYREGALIAPTEDQLATLSVIDPIWINFSISEGDILRSQKSISQGKLHFPAYDNFTIQVILADQTVFPEIGKVNFSSPTYDQKTGTMMVRAVLPNPKNILRPGQFVRVQLLGATRPNAILVPQKAVLQSQKGMFVFLVNKDDEVVMQPIEPGVWDQQNWIIDAGLKAGDQVVVDGVNKLRPGMKVSIKKKFFAEKAS</sequence>
<dbReference type="InterPro" id="IPR058625">
    <property type="entry name" value="MdtA-like_BSH"/>
</dbReference>
<dbReference type="Gene3D" id="2.40.30.170">
    <property type="match status" value="1"/>
</dbReference>
<feature type="domain" description="Multidrug resistance protein MdtA-like beta-barrel" evidence="5">
    <location>
        <begin position="225"/>
        <end position="312"/>
    </location>
</feature>
<dbReference type="Gene3D" id="2.40.50.100">
    <property type="match status" value="1"/>
</dbReference>
<comment type="subcellular location">
    <subcellularLocation>
        <location evidence="1">Cell envelope</location>
    </subcellularLocation>
</comment>
<organism evidence="7 8">
    <name type="scientific">Candidatus Protochlamydia amoebophila</name>
    <dbReference type="NCBI Taxonomy" id="362787"/>
    <lineage>
        <taxon>Bacteria</taxon>
        <taxon>Pseudomonadati</taxon>
        <taxon>Chlamydiota</taxon>
        <taxon>Chlamydiia</taxon>
        <taxon>Parachlamydiales</taxon>
        <taxon>Parachlamydiaceae</taxon>
        <taxon>Candidatus Protochlamydia</taxon>
    </lineage>
</organism>
<dbReference type="InterPro" id="IPR058626">
    <property type="entry name" value="MdtA-like_b-barrel"/>
</dbReference>
<dbReference type="Pfam" id="PF25876">
    <property type="entry name" value="HH_MFP_RND"/>
    <property type="match status" value="1"/>
</dbReference>
<evidence type="ECO:0000259" key="4">
    <source>
        <dbReference type="Pfam" id="PF25917"/>
    </source>
</evidence>
<proteinExistence type="inferred from homology"/>
<dbReference type="GO" id="GO:0046677">
    <property type="term" value="P:response to antibiotic"/>
    <property type="evidence" value="ECO:0007669"/>
    <property type="project" value="TreeGrafter"/>
</dbReference>
<dbReference type="Pfam" id="PF25917">
    <property type="entry name" value="BSH_RND"/>
    <property type="match status" value="1"/>
</dbReference>
<dbReference type="PANTHER" id="PTHR30158:SF3">
    <property type="entry name" value="MULTIDRUG EFFLUX PUMP SUBUNIT ACRA-RELATED"/>
    <property type="match status" value="1"/>
</dbReference>
<dbReference type="PANTHER" id="PTHR30158">
    <property type="entry name" value="ACRA/E-RELATED COMPONENT OF DRUG EFFLUX TRANSPORTER"/>
    <property type="match status" value="1"/>
</dbReference>
<evidence type="ECO:0000259" key="5">
    <source>
        <dbReference type="Pfam" id="PF25944"/>
    </source>
</evidence>
<dbReference type="Proteomes" id="UP000031465">
    <property type="component" value="Unassembled WGS sequence"/>
</dbReference>
<feature type="domain" description="Multidrug resistance protein MdtA-like barrel-sandwich hybrid" evidence="4">
    <location>
        <begin position="80"/>
        <end position="213"/>
    </location>
</feature>
<dbReference type="EMBL" id="JSAN01000038">
    <property type="protein sequence ID" value="KIC73086.1"/>
    <property type="molecule type" value="Genomic_DNA"/>
</dbReference>
<dbReference type="Gene3D" id="2.40.420.20">
    <property type="match status" value="1"/>
</dbReference>
<dbReference type="SUPFAM" id="SSF111369">
    <property type="entry name" value="HlyD-like secretion proteins"/>
    <property type="match status" value="1"/>
</dbReference>
<protein>
    <submittedName>
        <fullName evidence="7">Membrane fusion protein MtrC</fullName>
    </submittedName>
</protein>
<dbReference type="InterPro" id="IPR006143">
    <property type="entry name" value="RND_pump_MFP"/>
</dbReference>
<dbReference type="AlphaFoldDB" id="A0A0C1JRH0"/>
<gene>
    <name evidence="7" type="primary">mtrC</name>
    <name evidence="7" type="ORF">DB44_BP00170</name>
</gene>
<evidence type="ECO:0000313" key="7">
    <source>
        <dbReference type="EMBL" id="KIC73086.1"/>
    </source>
</evidence>